<evidence type="ECO:0000256" key="2">
    <source>
        <dbReference type="ARBA" id="ARBA00004192"/>
    </source>
</evidence>
<protein>
    <submittedName>
        <fullName evidence="7">SWPV1-221</fullName>
    </submittedName>
</protein>
<reference evidence="7 8" key="1">
    <citation type="journal article" date="2017" name="BMC Genomics">
        <title>Genomic characterization of two novel pathogenic avipoxviruses isolated from pacific shearwaters (Ardenna spp.).</title>
        <authorList>
            <person name="Sarker S."/>
            <person name="Das S."/>
            <person name="Lavers J.L."/>
            <person name="Hutton I."/>
            <person name="Helbig K."/>
            <person name="Imbery J."/>
            <person name="Upton C."/>
            <person name="Raidal S.R."/>
        </authorList>
    </citation>
    <scope>NUCLEOTIDE SEQUENCE [LARGE SCALE GENOMIC DNA]</scope>
    <source>
        <strain evidence="7 8">SWPV-1</strain>
    </source>
</reference>
<dbReference type="GO" id="GO:0030430">
    <property type="term" value="C:host cell cytoplasm"/>
    <property type="evidence" value="ECO:0007669"/>
    <property type="project" value="UniProtKB-SubCell"/>
</dbReference>
<organism evidence="7 8">
    <name type="scientific">Shearwaterpox virus</name>
    <dbReference type="NCBI Taxonomy" id="1974596"/>
    <lineage>
        <taxon>Viruses</taxon>
        <taxon>Varidnaviria</taxon>
        <taxon>Bamfordvirae</taxon>
        <taxon>Nucleocytoviricota</taxon>
        <taxon>Pokkesviricetes</taxon>
        <taxon>Chitovirales</taxon>
        <taxon>Poxviridae</taxon>
        <taxon>Chordopoxvirinae</taxon>
        <taxon>Avipoxvirus</taxon>
        <taxon>Avipoxvirus canarypox</taxon>
        <taxon>Canarypox virus</taxon>
    </lineage>
</organism>
<name>A0A1V0QGY6_CNPV</name>
<accession>A0A1V0QGY6</accession>
<dbReference type="EMBL" id="KX857216">
    <property type="protein sequence ID" value="ARE67732.1"/>
    <property type="molecule type" value="Genomic_DNA"/>
</dbReference>
<keyword evidence="4" id="KW-0426">Late protein</keyword>
<evidence type="ECO:0000256" key="5">
    <source>
        <dbReference type="ARBA" id="ARBA00023054"/>
    </source>
</evidence>
<gene>
    <name evidence="7" type="primary">SWPV1-221</name>
</gene>
<evidence type="ECO:0000256" key="3">
    <source>
        <dbReference type="ARBA" id="ARBA00022553"/>
    </source>
</evidence>
<dbReference type="InterPro" id="IPR007755">
    <property type="entry name" value="Poxvirus_A11"/>
</dbReference>
<evidence type="ECO:0000256" key="1">
    <source>
        <dbReference type="ARBA" id="ARBA00002871"/>
    </source>
</evidence>
<dbReference type="Proteomes" id="UP000315116">
    <property type="component" value="Segment"/>
</dbReference>
<proteinExistence type="predicted"/>
<evidence type="ECO:0000313" key="7">
    <source>
        <dbReference type="EMBL" id="ARE67732.1"/>
    </source>
</evidence>
<comment type="function">
    <text evidence="1">Required for viral crescent formation early during virus morphogenesis.</text>
</comment>
<keyword evidence="6" id="KW-1035">Host cytoplasm</keyword>
<dbReference type="Pfam" id="PF05061">
    <property type="entry name" value="Pox_A11"/>
    <property type="match status" value="2"/>
</dbReference>
<evidence type="ECO:0000256" key="4">
    <source>
        <dbReference type="ARBA" id="ARBA00022921"/>
    </source>
</evidence>
<comment type="subcellular location">
    <subcellularLocation>
        <location evidence="2">Host cytoplasm</location>
    </subcellularLocation>
</comment>
<keyword evidence="5" id="KW-0175">Coiled coil</keyword>
<sequence>MAELLVTDIKNIANEYSLTTFSEDKYPNNKNYDITTGQLTALKTVKVILTTKTGGEKDNYEKESLQDEDENDRYIVSEIDTVMTNNKDENDDNDNKNYIQNSIIQTPSLSITYDDNKRVHLLEQEIAELKKKKTKSKNLIDFTNILFNKNPNSKALDKRVIILNYASMNESTLTMEDLEACEDDEINNMYEAIKNYHEVNKKKIIVTNIIAIIISVIEQILVKLGFEEIRGLSKDINSSMMVMEIGTDCEIIANKMGVANNPIMNISLFILKIFISRINIL</sequence>
<keyword evidence="3" id="KW-0597">Phosphoprotein</keyword>
<evidence type="ECO:0000313" key="8">
    <source>
        <dbReference type="Proteomes" id="UP000315116"/>
    </source>
</evidence>
<evidence type="ECO:0000256" key="6">
    <source>
        <dbReference type="ARBA" id="ARBA00023200"/>
    </source>
</evidence>